<name>A0A6S6W2V3_9PLEO</name>
<dbReference type="PANTHER" id="PTHR38795:SF1">
    <property type="entry name" value="DUF6604 DOMAIN-CONTAINING PROTEIN"/>
    <property type="match status" value="1"/>
</dbReference>
<evidence type="ECO:0000313" key="4">
    <source>
        <dbReference type="Proteomes" id="UP000472372"/>
    </source>
</evidence>
<proteinExistence type="predicted"/>
<dbReference type="PANTHER" id="PTHR38795">
    <property type="entry name" value="DUF6604 DOMAIN-CONTAINING PROTEIN"/>
    <property type="match status" value="1"/>
</dbReference>
<dbReference type="Pfam" id="PF20253">
    <property type="entry name" value="DUF6604"/>
    <property type="match status" value="1"/>
</dbReference>
<sequence>MGRYEAIEAHTNVAVSWVIEAARAHGNDVRAFNDRQSQGATSTRVGSTVPKPGRLKGKARREAKQNALKSATTTTYKISTEEILRQVQYLQNLGVSIVMSRNVSFAFRTSVRGRQGYAERFAQEQPEHQENAGHVYFLDVLRRVAEMLSEVVQVQKRSFGQRATEANSFKVANMFEALSIDEIDESINNLPPDDSAPETSNESSKTCYEPAIDVSEEFNLRWYCFRDDVVSITG</sequence>
<dbReference type="Proteomes" id="UP000472372">
    <property type="component" value="Chromosome 5"/>
</dbReference>
<evidence type="ECO:0000256" key="1">
    <source>
        <dbReference type="SAM" id="MobiDB-lite"/>
    </source>
</evidence>
<evidence type="ECO:0000259" key="2">
    <source>
        <dbReference type="Pfam" id="PF20253"/>
    </source>
</evidence>
<protein>
    <recommendedName>
        <fullName evidence="2">DUF6604 domain-containing protein</fullName>
    </recommendedName>
</protein>
<accession>A0A6S6W2V3</accession>
<feature type="region of interest" description="Disordered" evidence="1">
    <location>
        <begin position="186"/>
        <end position="206"/>
    </location>
</feature>
<dbReference type="EMBL" id="HG992981">
    <property type="protein sequence ID" value="CAE7175774.1"/>
    <property type="molecule type" value="Genomic_DNA"/>
</dbReference>
<dbReference type="InterPro" id="IPR046539">
    <property type="entry name" value="DUF6604"/>
</dbReference>
<reference evidence="3" key="1">
    <citation type="submission" date="2021-02" db="EMBL/GenBank/DDBJ databases">
        <authorList>
            <person name="Syme A R."/>
            <person name="Syme A R."/>
            <person name="Moolhuijzen P."/>
        </authorList>
    </citation>
    <scope>NUCLEOTIDE SEQUENCE</scope>
    <source>
        <strain evidence="3">W1-1</strain>
    </source>
</reference>
<dbReference type="AlphaFoldDB" id="A0A6S6W2V3"/>
<feature type="region of interest" description="Disordered" evidence="1">
    <location>
        <begin position="31"/>
        <end position="68"/>
    </location>
</feature>
<feature type="compositionally biased region" description="Polar residues" evidence="1">
    <location>
        <begin position="34"/>
        <end position="46"/>
    </location>
</feature>
<feature type="compositionally biased region" description="Polar residues" evidence="1">
    <location>
        <begin position="197"/>
        <end position="206"/>
    </location>
</feature>
<gene>
    <name evidence="3" type="ORF">PTTW11_05876</name>
</gene>
<organism evidence="3 4">
    <name type="scientific">Pyrenophora teres f. teres</name>
    <dbReference type="NCBI Taxonomy" id="97479"/>
    <lineage>
        <taxon>Eukaryota</taxon>
        <taxon>Fungi</taxon>
        <taxon>Dikarya</taxon>
        <taxon>Ascomycota</taxon>
        <taxon>Pezizomycotina</taxon>
        <taxon>Dothideomycetes</taxon>
        <taxon>Pleosporomycetidae</taxon>
        <taxon>Pleosporales</taxon>
        <taxon>Pleosporineae</taxon>
        <taxon>Pleosporaceae</taxon>
        <taxon>Pyrenophora</taxon>
    </lineage>
</organism>
<evidence type="ECO:0000313" key="3">
    <source>
        <dbReference type="EMBL" id="CAE7175774.1"/>
    </source>
</evidence>
<feature type="domain" description="DUF6604" evidence="2">
    <location>
        <begin position="9"/>
        <end position="231"/>
    </location>
</feature>